<dbReference type="SUPFAM" id="SSF57196">
    <property type="entry name" value="EGF/Laminin"/>
    <property type="match status" value="1"/>
</dbReference>
<feature type="compositionally biased region" description="Polar residues" evidence="2">
    <location>
        <begin position="154"/>
        <end position="168"/>
    </location>
</feature>
<reference evidence="4" key="1">
    <citation type="submission" date="2018-11" db="EMBL/GenBank/DDBJ databases">
        <authorList>
            <consortium name="Pathogen Informatics"/>
        </authorList>
    </citation>
    <scope>NUCLEOTIDE SEQUENCE</scope>
</reference>
<dbReference type="EMBL" id="CAAALY010018239">
    <property type="protein sequence ID" value="VEL13583.1"/>
    <property type="molecule type" value="Genomic_DNA"/>
</dbReference>
<evidence type="ECO:0000313" key="4">
    <source>
        <dbReference type="EMBL" id="VEL13583.1"/>
    </source>
</evidence>
<dbReference type="PROSITE" id="PS50026">
    <property type="entry name" value="EGF_3"/>
    <property type="match status" value="1"/>
</dbReference>
<dbReference type="AlphaFoldDB" id="A0A3S5CE19"/>
<feature type="disulfide bond" evidence="1">
    <location>
        <begin position="52"/>
        <end position="61"/>
    </location>
</feature>
<comment type="caution">
    <text evidence="1">Lacks conserved residue(s) required for the propagation of feature annotation.</text>
</comment>
<dbReference type="Proteomes" id="UP000784294">
    <property type="component" value="Unassembled WGS sequence"/>
</dbReference>
<evidence type="ECO:0000256" key="1">
    <source>
        <dbReference type="PROSITE-ProRule" id="PRU00076"/>
    </source>
</evidence>
<name>A0A3S5CE19_9PLAT</name>
<protein>
    <recommendedName>
        <fullName evidence="3">EGF-like domain-containing protein</fullName>
    </recommendedName>
</protein>
<feature type="compositionally biased region" description="Polar residues" evidence="2">
    <location>
        <begin position="123"/>
        <end position="142"/>
    </location>
</feature>
<evidence type="ECO:0000313" key="5">
    <source>
        <dbReference type="Proteomes" id="UP000784294"/>
    </source>
</evidence>
<keyword evidence="5" id="KW-1185">Reference proteome</keyword>
<feature type="region of interest" description="Disordered" evidence="2">
    <location>
        <begin position="104"/>
        <end position="168"/>
    </location>
</feature>
<dbReference type="PROSITE" id="PS00022">
    <property type="entry name" value="EGF_1"/>
    <property type="match status" value="1"/>
</dbReference>
<accession>A0A3S5CE19</accession>
<keyword evidence="1" id="KW-1015">Disulfide bond</keyword>
<dbReference type="SMART" id="SM00181">
    <property type="entry name" value="EGF"/>
    <property type="match status" value="1"/>
</dbReference>
<comment type="caution">
    <text evidence="4">The sequence shown here is derived from an EMBL/GenBank/DDBJ whole genome shotgun (WGS) entry which is preliminary data.</text>
</comment>
<evidence type="ECO:0000256" key="2">
    <source>
        <dbReference type="SAM" id="MobiDB-lite"/>
    </source>
</evidence>
<feature type="domain" description="EGF-like" evidence="3">
    <location>
        <begin position="20"/>
        <end position="62"/>
    </location>
</feature>
<dbReference type="PROSITE" id="PS01186">
    <property type="entry name" value="EGF_2"/>
    <property type="match status" value="1"/>
</dbReference>
<dbReference type="Gene3D" id="2.10.25.10">
    <property type="entry name" value="Laminin"/>
    <property type="match status" value="1"/>
</dbReference>
<organism evidence="4 5">
    <name type="scientific">Protopolystoma xenopodis</name>
    <dbReference type="NCBI Taxonomy" id="117903"/>
    <lineage>
        <taxon>Eukaryota</taxon>
        <taxon>Metazoa</taxon>
        <taxon>Spiralia</taxon>
        <taxon>Lophotrochozoa</taxon>
        <taxon>Platyhelminthes</taxon>
        <taxon>Monogenea</taxon>
        <taxon>Polyopisthocotylea</taxon>
        <taxon>Polystomatidea</taxon>
        <taxon>Polystomatidae</taxon>
        <taxon>Protopolystoma</taxon>
    </lineage>
</organism>
<gene>
    <name evidence="4" type="ORF">PXEA_LOCUS7023</name>
</gene>
<dbReference type="InterPro" id="IPR000742">
    <property type="entry name" value="EGF"/>
</dbReference>
<keyword evidence="1" id="KW-0245">EGF-like domain</keyword>
<dbReference type="OrthoDB" id="6133584at2759"/>
<dbReference type="Pfam" id="PF00008">
    <property type="entry name" value="EGF"/>
    <property type="match status" value="1"/>
</dbReference>
<evidence type="ECO:0000259" key="3">
    <source>
        <dbReference type="PROSITE" id="PS50026"/>
    </source>
</evidence>
<feature type="region of interest" description="Disordered" evidence="2">
    <location>
        <begin position="190"/>
        <end position="220"/>
    </location>
</feature>
<proteinExistence type="predicted"/>
<sequence>MAGTIFCEGYLEDKYQGNCVLDVCADRPDYCQHKGVCVAELADGVTTPSCVCPEGFTGQRCEKLLPPNWPPTTSYLASPTYSFTLPQLASEASLFFDWPDATSTRQSDADDETWPNLSRPPVTGTTATASVTRQGYVASTQPRPGDAEWPELVTSKSQRLRASSTPTVTEKSASAIFADFSSSLSAAQASDRPAQASASFADDTDWANDMSPGEQDEEKMVKATPIQVGPLVSLRQTELHRFFTIPLMDIIGKLQPHQTVYMNKHGRKKADVVA</sequence>
<dbReference type="CDD" id="cd00054">
    <property type="entry name" value="EGF_CA"/>
    <property type="match status" value="1"/>
</dbReference>